<feature type="non-terminal residue" evidence="5">
    <location>
        <position position="1"/>
    </location>
</feature>
<evidence type="ECO:0000313" key="4">
    <source>
        <dbReference type="EMBL" id="JAT33067.1"/>
    </source>
</evidence>
<dbReference type="Pfam" id="PF00096">
    <property type="entry name" value="zf-C2H2"/>
    <property type="match status" value="2"/>
</dbReference>
<sequence>DEVFMAAQEAVSAHRDSQAPWNSLEPPYRCENCLKSYRQKRNLWRHQNFECDKEPRFQCHICFRRFKRKDHVQTHLRLLHSDDMSGLPTDSPFRENFPTSVCNR</sequence>
<dbReference type="PROSITE" id="PS50157">
    <property type="entry name" value="ZINC_FINGER_C2H2_2"/>
    <property type="match status" value="2"/>
</dbReference>
<protein>
    <recommendedName>
        <fullName evidence="2">C2H2-type domain-containing protein</fullName>
    </recommendedName>
</protein>
<feature type="domain" description="C2H2-type" evidence="2">
    <location>
        <begin position="57"/>
        <end position="85"/>
    </location>
</feature>
<dbReference type="GO" id="GO:0008270">
    <property type="term" value="F:zinc ion binding"/>
    <property type="evidence" value="ECO:0007669"/>
    <property type="project" value="UniProtKB-KW"/>
</dbReference>
<dbReference type="EMBL" id="GEBQ01006910">
    <property type="protein sequence ID" value="JAT33067.1"/>
    <property type="molecule type" value="Transcribed_RNA"/>
</dbReference>
<dbReference type="InterPro" id="IPR013087">
    <property type="entry name" value="Znf_C2H2_type"/>
</dbReference>
<dbReference type="SMART" id="SM00355">
    <property type="entry name" value="ZnF_C2H2"/>
    <property type="match status" value="2"/>
</dbReference>
<evidence type="ECO:0000313" key="5">
    <source>
        <dbReference type="EMBL" id="JAT38971.1"/>
    </source>
</evidence>
<feature type="domain" description="C2H2-type" evidence="2">
    <location>
        <begin position="28"/>
        <end position="55"/>
    </location>
</feature>
<keyword evidence="1" id="KW-0863">Zinc-finger</keyword>
<evidence type="ECO:0000259" key="2">
    <source>
        <dbReference type="PROSITE" id="PS50157"/>
    </source>
</evidence>
<dbReference type="PROSITE" id="PS00028">
    <property type="entry name" value="ZINC_FINGER_C2H2_1"/>
    <property type="match status" value="1"/>
</dbReference>
<dbReference type="AlphaFoldDB" id="A0A1B6MSQ2"/>
<dbReference type="Gene3D" id="3.30.160.60">
    <property type="entry name" value="Classic Zinc Finger"/>
    <property type="match status" value="2"/>
</dbReference>
<dbReference type="SUPFAM" id="SSF57667">
    <property type="entry name" value="beta-beta-alpha zinc fingers"/>
    <property type="match status" value="1"/>
</dbReference>
<dbReference type="EMBL" id="GEBQ01025322">
    <property type="protein sequence ID" value="JAT14655.1"/>
    <property type="molecule type" value="Transcribed_RNA"/>
</dbReference>
<gene>
    <name evidence="4" type="ORF">g.5556</name>
    <name evidence="5" type="ORF">g.5558</name>
    <name evidence="3" type="ORF">g.5560</name>
</gene>
<dbReference type="EMBL" id="GEBQ01001006">
    <property type="protein sequence ID" value="JAT38971.1"/>
    <property type="molecule type" value="Transcribed_RNA"/>
</dbReference>
<keyword evidence="1" id="KW-0862">Zinc</keyword>
<evidence type="ECO:0000256" key="1">
    <source>
        <dbReference type="PROSITE-ProRule" id="PRU00042"/>
    </source>
</evidence>
<reference evidence="5" key="1">
    <citation type="submission" date="2015-11" db="EMBL/GenBank/DDBJ databases">
        <title>De novo transcriptome assembly of four potential Pierce s Disease insect vectors from Arizona vineyards.</title>
        <authorList>
            <person name="Tassone E.E."/>
        </authorList>
    </citation>
    <scope>NUCLEOTIDE SEQUENCE</scope>
</reference>
<keyword evidence="1" id="KW-0479">Metal-binding</keyword>
<name>A0A1B6MSQ2_9HEMI</name>
<dbReference type="InterPro" id="IPR036236">
    <property type="entry name" value="Znf_C2H2_sf"/>
</dbReference>
<organism evidence="5">
    <name type="scientific">Graphocephala atropunctata</name>
    <dbReference type="NCBI Taxonomy" id="36148"/>
    <lineage>
        <taxon>Eukaryota</taxon>
        <taxon>Metazoa</taxon>
        <taxon>Ecdysozoa</taxon>
        <taxon>Arthropoda</taxon>
        <taxon>Hexapoda</taxon>
        <taxon>Insecta</taxon>
        <taxon>Pterygota</taxon>
        <taxon>Neoptera</taxon>
        <taxon>Paraneoptera</taxon>
        <taxon>Hemiptera</taxon>
        <taxon>Auchenorrhyncha</taxon>
        <taxon>Membracoidea</taxon>
        <taxon>Cicadellidae</taxon>
        <taxon>Cicadellinae</taxon>
        <taxon>Cicadellini</taxon>
        <taxon>Graphocephala</taxon>
    </lineage>
</organism>
<accession>A0A1B6MSQ2</accession>
<proteinExistence type="predicted"/>
<evidence type="ECO:0000313" key="3">
    <source>
        <dbReference type="EMBL" id="JAT14655.1"/>
    </source>
</evidence>